<reference evidence="1 2" key="1">
    <citation type="submission" date="2018-11" db="EMBL/GenBank/DDBJ databases">
        <title>Novel Erysipelotrichaceae bacterium isolated from small intestine of a swine.</title>
        <authorList>
            <person name="Kim J.S."/>
            <person name="Choe H."/>
            <person name="Lee Y.R."/>
            <person name="Kim K.M."/>
            <person name="Park D.S."/>
        </authorList>
    </citation>
    <scope>NUCLEOTIDE SEQUENCE [LARGE SCALE GENOMIC DNA]</scope>
    <source>
        <strain evidence="1 2">SG0102</strain>
    </source>
</reference>
<organism evidence="1 2">
    <name type="scientific">Intestinibaculum porci</name>
    <dbReference type="NCBI Taxonomy" id="2487118"/>
    <lineage>
        <taxon>Bacteria</taxon>
        <taxon>Bacillati</taxon>
        <taxon>Bacillota</taxon>
        <taxon>Erysipelotrichia</taxon>
        <taxon>Erysipelotrichales</taxon>
        <taxon>Erysipelotrichaceae</taxon>
        <taxon>Intestinibaculum</taxon>
    </lineage>
</organism>
<keyword evidence="2" id="KW-1185">Reference proteome</keyword>
<evidence type="ECO:0000313" key="1">
    <source>
        <dbReference type="EMBL" id="BBH25321.1"/>
    </source>
</evidence>
<evidence type="ECO:0000313" key="2">
    <source>
        <dbReference type="Proteomes" id="UP000268059"/>
    </source>
</evidence>
<dbReference type="AlphaFoldDB" id="A0A3G9JHB7"/>
<protein>
    <submittedName>
        <fullName evidence="1">Uncharacterized protein</fullName>
    </submittedName>
</protein>
<accession>A0A3G9JHB7</accession>
<proteinExistence type="predicted"/>
<sequence>MYEKRMATDAKYRHETQCKCIVGAEIITAIIANKALGIRSYDQVMQSSENNELTNEMKAIINQIVEYIKRLSWEGSY</sequence>
<name>A0A3G9JHB7_9FIRM</name>
<dbReference type="EMBL" id="AP019309">
    <property type="protein sequence ID" value="BBH25321.1"/>
    <property type="molecule type" value="Genomic_DNA"/>
</dbReference>
<dbReference type="KEGG" id="ebm:SG0102_02550"/>
<dbReference type="InParanoid" id="A0A3G9JHB7"/>
<gene>
    <name evidence="1" type="ORF">SG0102_02550</name>
</gene>
<dbReference type="Proteomes" id="UP000268059">
    <property type="component" value="Chromosome"/>
</dbReference>